<evidence type="ECO:0000256" key="1">
    <source>
        <dbReference type="ARBA" id="ARBA00004429"/>
    </source>
</evidence>
<feature type="transmembrane region" description="Helical" evidence="4">
    <location>
        <begin position="16"/>
        <end position="35"/>
    </location>
</feature>
<feature type="compositionally biased region" description="Low complexity" evidence="3">
    <location>
        <begin position="788"/>
        <end position="806"/>
    </location>
</feature>
<sequence length="846" mass="92294">MDPIHCRHGHFSGRSAAVLVVTIVMITTSTLFVFFRILSRALIVKRLAIDDYLMLLAWLMACGVAGAICFGTAWGLGRHEENVPLDWQPTLRKANYAFTVLYQPALLTLKASILAFYLTFSATHRTFRWACIATLIVVLSGGFSLTMVTIFQCVPVSATFQVITPPNAKCTDIVTLYLSSAPLNLTTDFALLFLPMPILTGIRLPRKQKIILIVTFSFGIFVAAVDVVRLAYLQSAAETRLTEIASLQDTGNGITRTQESTDFSWYASFSFLWSVVEVNVGIMCGCVPGLKPLVSRFMPHLLRDPGDASSNQSYPPDEVPMGMMDFLTTPDMTDRSVHLHRTNTAATNSSRHTRPEAPTFFDFVGNDSKKSMVSLTNRESIFPIGAVTILFFIWGFEYGLLDVLNAQFQRVAHMTPGQSTGIHSAYYAGYLFGPLTIGRLVFKYWGFKACYSVGLSIFACGTLIYWPAAVLTSFPAFIITNFFVGFGLSNLEIAANPFVLLCGPAKYMEIRLNLSQGIQAIGSVVAPLIANRAFFEKSLDAPSLVNTQWAYLGIALATIFLAVAYYYVPLPEATDEELEDAAERMDGANKGKIDNVGIIWITLGFAVFSLFCYVGGQEVNATNFTDYIGSIYANSDPSNYMAVAHTAFALGRFLAAGLGFWVKPRILLLGFYVGLITMQSLAAAYGGGTGIVMLTLAFFFEGPIFNLIFAQALRGMGRHTKIASVYLTAAISGGALFSPISSHIASSDGRARYASVVAVATFAFGALFALELNLSGTARRQVDPIRDAPSPSSTRPSSTSSTASRALSFLHFGKRSRRESSNVECKERSSTEPDLPDSPQLAHTHD</sequence>
<evidence type="ECO:0000256" key="2">
    <source>
        <dbReference type="ARBA" id="ARBA00022475"/>
    </source>
</evidence>
<accession>A0A6G1LJW6</accession>
<feature type="transmembrane region" description="Helical" evidence="4">
    <location>
        <begin position="593"/>
        <end position="616"/>
    </location>
</feature>
<dbReference type="AlphaFoldDB" id="A0A6G1LJW6"/>
<evidence type="ECO:0000256" key="4">
    <source>
        <dbReference type="SAM" id="Phobius"/>
    </source>
</evidence>
<feature type="transmembrane region" description="Helical" evidence="4">
    <location>
        <begin position="474"/>
        <end position="500"/>
    </location>
</feature>
<feature type="transmembrane region" description="Helical" evidence="4">
    <location>
        <begin position="640"/>
        <end position="661"/>
    </location>
</feature>
<feature type="transmembrane region" description="Helical" evidence="4">
    <location>
        <begin position="691"/>
        <end position="713"/>
    </location>
</feature>
<feature type="transmembrane region" description="Helical" evidence="4">
    <location>
        <begin position="549"/>
        <end position="568"/>
    </location>
</feature>
<feature type="transmembrane region" description="Helical" evidence="4">
    <location>
        <begin position="210"/>
        <end position="232"/>
    </location>
</feature>
<gene>
    <name evidence="6" type="ORF">EJ03DRAFT_265948</name>
</gene>
<keyword evidence="4" id="KW-0472">Membrane</keyword>
<organism evidence="6 7">
    <name type="scientific">Teratosphaeria nubilosa</name>
    <dbReference type="NCBI Taxonomy" id="161662"/>
    <lineage>
        <taxon>Eukaryota</taxon>
        <taxon>Fungi</taxon>
        <taxon>Dikarya</taxon>
        <taxon>Ascomycota</taxon>
        <taxon>Pezizomycotina</taxon>
        <taxon>Dothideomycetes</taxon>
        <taxon>Dothideomycetidae</taxon>
        <taxon>Mycosphaerellales</taxon>
        <taxon>Teratosphaeriaceae</taxon>
        <taxon>Teratosphaeria</taxon>
    </lineage>
</organism>
<dbReference type="EMBL" id="ML995813">
    <property type="protein sequence ID" value="KAF2772862.1"/>
    <property type="molecule type" value="Genomic_DNA"/>
</dbReference>
<dbReference type="InterPro" id="IPR049326">
    <property type="entry name" value="Rhodopsin_dom_fungi"/>
</dbReference>
<feature type="transmembrane region" description="Helical" evidence="4">
    <location>
        <begin position="130"/>
        <end position="154"/>
    </location>
</feature>
<feature type="transmembrane region" description="Helical" evidence="4">
    <location>
        <begin position="421"/>
        <end position="442"/>
    </location>
</feature>
<dbReference type="GO" id="GO:0022857">
    <property type="term" value="F:transmembrane transporter activity"/>
    <property type="evidence" value="ECO:0007669"/>
    <property type="project" value="InterPro"/>
</dbReference>
<feature type="transmembrane region" description="Helical" evidence="4">
    <location>
        <begin position="512"/>
        <end position="529"/>
    </location>
</feature>
<keyword evidence="2" id="KW-1003">Cell membrane</keyword>
<name>A0A6G1LJW6_9PEZI</name>
<evidence type="ECO:0000313" key="7">
    <source>
        <dbReference type="Proteomes" id="UP000799436"/>
    </source>
</evidence>
<dbReference type="Pfam" id="PF07690">
    <property type="entry name" value="MFS_1"/>
    <property type="match status" value="1"/>
</dbReference>
<dbReference type="Gene3D" id="1.20.1250.20">
    <property type="entry name" value="MFS general substrate transporter like domains"/>
    <property type="match status" value="2"/>
</dbReference>
<evidence type="ECO:0000313" key="6">
    <source>
        <dbReference type="EMBL" id="KAF2772862.1"/>
    </source>
</evidence>
<dbReference type="OrthoDB" id="546893at2759"/>
<dbReference type="PANTHER" id="PTHR43702:SF13">
    <property type="entry name" value="MONOSACCHARIDE TRANSPORTER, PUTATIVE (AFU_ORTHOLOGUE AFUA_4G06630)-RELATED"/>
    <property type="match status" value="1"/>
</dbReference>
<feature type="transmembrane region" description="Helical" evidence="4">
    <location>
        <begin position="666"/>
        <end position="685"/>
    </location>
</feature>
<keyword evidence="4" id="KW-1133">Transmembrane helix</keyword>
<dbReference type="Proteomes" id="UP000799436">
    <property type="component" value="Unassembled WGS sequence"/>
</dbReference>
<proteinExistence type="predicted"/>
<feature type="transmembrane region" description="Helical" evidence="4">
    <location>
        <begin position="96"/>
        <end position="118"/>
    </location>
</feature>
<feature type="transmembrane region" description="Helical" evidence="4">
    <location>
        <begin position="725"/>
        <end position="745"/>
    </location>
</feature>
<dbReference type="InterPro" id="IPR036259">
    <property type="entry name" value="MFS_trans_sf"/>
</dbReference>
<feature type="domain" description="Rhodopsin" evidence="5">
    <location>
        <begin position="35"/>
        <end position="296"/>
    </location>
</feature>
<feature type="transmembrane region" description="Helical" evidence="4">
    <location>
        <begin position="55"/>
        <end position="76"/>
    </location>
</feature>
<reference evidence="6" key="1">
    <citation type="journal article" date="2020" name="Stud. Mycol.">
        <title>101 Dothideomycetes genomes: a test case for predicting lifestyles and emergence of pathogens.</title>
        <authorList>
            <person name="Haridas S."/>
            <person name="Albert R."/>
            <person name="Binder M."/>
            <person name="Bloem J."/>
            <person name="Labutti K."/>
            <person name="Salamov A."/>
            <person name="Andreopoulos B."/>
            <person name="Baker S."/>
            <person name="Barry K."/>
            <person name="Bills G."/>
            <person name="Bluhm B."/>
            <person name="Cannon C."/>
            <person name="Castanera R."/>
            <person name="Culley D."/>
            <person name="Daum C."/>
            <person name="Ezra D."/>
            <person name="Gonzalez J."/>
            <person name="Henrissat B."/>
            <person name="Kuo A."/>
            <person name="Liang C."/>
            <person name="Lipzen A."/>
            <person name="Lutzoni F."/>
            <person name="Magnuson J."/>
            <person name="Mondo S."/>
            <person name="Nolan M."/>
            <person name="Ohm R."/>
            <person name="Pangilinan J."/>
            <person name="Park H.-J."/>
            <person name="Ramirez L."/>
            <person name="Alfaro M."/>
            <person name="Sun H."/>
            <person name="Tritt A."/>
            <person name="Yoshinaga Y."/>
            <person name="Zwiers L.-H."/>
            <person name="Turgeon B."/>
            <person name="Goodwin S."/>
            <person name="Spatafora J."/>
            <person name="Crous P."/>
            <person name="Grigoriev I."/>
        </authorList>
    </citation>
    <scope>NUCLEOTIDE SEQUENCE</scope>
    <source>
        <strain evidence="6">CBS 116005</strain>
    </source>
</reference>
<dbReference type="GO" id="GO:0005886">
    <property type="term" value="C:plasma membrane"/>
    <property type="evidence" value="ECO:0007669"/>
    <property type="project" value="UniProtKB-SubCell"/>
</dbReference>
<feature type="region of interest" description="Disordered" evidence="3">
    <location>
        <begin position="782"/>
        <end position="846"/>
    </location>
</feature>
<dbReference type="InterPro" id="IPR011701">
    <property type="entry name" value="MFS"/>
</dbReference>
<feature type="transmembrane region" description="Helical" evidence="4">
    <location>
        <begin position="380"/>
        <end position="401"/>
    </location>
</feature>
<keyword evidence="7" id="KW-1185">Reference proteome</keyword>
<comment type="subcellular location">
    <subcellularLocation>
        <location evidence="1">Cell inner membrane</location>
        <topology evidence="1">Multi-pass membrane protein</topology>
    </subcellularLocation>
</comment>
<dbReference type="SUPFAM" id="SSF103473">
    <property type="entry name" value="MFS general substrate transporter"/>
    <property type="match status" value="1"/>
</dbReference>
<dbReference type="Pfam" id="PF20684">
    <property type="entry name" value="Fung_rhodopsin"/>
    <property type="match status" value="1"/>
</dbReference>
<protein>
    <submittedName>
        <fullName evidence="6">MFS general substrate transporter</fullName>
    </submittedName>
</protein>
<feature type="compositionally biased region" description="Basic and acidic residues" evidence="3">
    <location>
        <begin position="818"/>
        <end position="831"/>
    </location>
</feature>
<dbReference type="InterPro" id="IPR050375">
    <property type="entry name" value="MFS_TsgA-like"/>
</dbReference>
<evidence type="ECO:0000259" key="5">
    <source>
        <dbReference type="Pfam" id="PF20684"/>
    </source>
</evidence>
<feature type="transmembrane region" description="Helical" evidence="4">
    <location>
        <begin position="449"/>
        <end position="468"/>
    </location>
</feature>
<feature type="transmembrane region" description="Helical" evidence="4">
    <location>
        <begin position="751"/>
        <end position="770"/>
    </location>
</feature>
<keyword evidence="4" id="KW-0812">Transmembrane</keyword>
<dbReference type="PANTHER" id="PTHR43702">
    <property type="entry name" value="L-FUCOSE-PROTON SYMPORTER"/>
    <property type="match status" value="1"/>
</dbReference>
<evidence type="ECO:0000256" key="3">
    <source>
        <dbReference type="SAM" id="MobiDB-lite"/>
    </source>
</evidence>